<name>Q8C800_MOUSE</name>
<feature type="compositionally biased region" description="Pro residues" evidence="1">
    <location>
        <begin position="43"/>
        <end position="52"/>
    </location>
</feature>
<evidence type="ECO:0000256" key="1">
    <source>
        <dbReference type="SAM" id="MobiDB-lite"/>
    </source>
</evidence>
<reference evidence="2" key="7">
    <citation type="journal article" date="2005" name="Science">
        <title>The Transcriptional Landscape of the Mammalian Genome.</title>
        <authorList>
            <consortium name="The FANTOM Consortium"/>
            <consortium name="Riken Genome Exploration Research Group and Genome Science Group (Genome Network Project Core Group)"/>
        </authorList>
    </citation>
    <scope>NUCLEOTIDE SEQUENCE</scope>
    <source>
        <strain evidence="2">C57BL/6J</strain>
        <tissue evidence="2">Cerebellum</tissue>
    </source>
</reference>
<reference evidence="2" key="8">
    <citation type="journal article" date="2005" name="Science">
        <title>Antisense Transcription in the Mammalian Transcriptome.</title>
        <authorList>
            <consortium name="RIKEN Genome Exploration Research Group and Genome Science Group (Genome Network Project Core Group) and the FANTOM Consortium"/>
        </authorList>
    </citation>
    <scope>NUCLEOTIDE SEQUENCE</scope>
    <source>
        <strain evidence="2">C57BL/6J</strain>
        <tissue evidence="2">Cerebellum</tissue>
    </source>
</reference>
<sequence>GRRPLSPSTAPLGEFRSIGGSGALAGGERRTVRGRGSGTPRLPRAPPAPQCPRGPVAPASRILPRRLCGRGDRRGLGAGSRAQHCHYLTQQEQCWGELAACRDARCDRLF</sequence>
<protein>
    <submittedName>
        <fullName evidence="2">Uncharacterized protein</fullName>
    </submittedName>
</protein>
<proteinExistence type="evidence at transcript level"/>
<accession>Q8C800</accession>
<reference evidence="2" key="4">
    <citation type="journal article" date="2001" name="Nature">
        <title>Functional annotation of a full-length mouse cDNA collection.</title>
        <authorList>
            <consortium name="The RIKEN Genome Exploration Research Group Phase II Team and the FANTOM Consortium"/>
        </authorList>
    </citation>
    <scope>NUCLEOTIDE SEQUENCE</scope>
    <source>
        <strain evidence="2">C57BL/6J</strain>
        <tissue evidence="2">Cerebellum</tissue>
    </source>
</reference>
<feature type="non-terminal residue" evidence="2">
    <location>
        <position position="1"/>
    </location>
</feature>
<reference evidence="2" key="6">
    <citation type="journal article" date="2002" name="Nature">
        <title>Analysis of the mouse transcriptome based on functional annotation of 60,770 full-length cDNAs.</title>
        <authorList>
            <consortium name="The FANTOM Consortium and the RIKEN Genome Exploration Research Group Phase I and II Team"/>
        </authorList>
    </citation>
    <scope>NUCLEOTIDE SEQUENCE</scope>
    <source>
        <strain evidence="2">C57BL/6J</strain>
        <tissue evidence="2">Cerebellum</tissue>
    </source>
</reference>
<dbReference type="AlphaFoldDB" id="Q8C800"/>
<reference evidence="2" key="3">
    <citation type="journal article" date="2000" name="Genome Res.">
        <title>RIKEN integrated sequence analysis (RISA) system--384-format sequencing pipeline with 384 multicapillary sequencer.</title>
        <authorList>
            <person name="Shibata K."/>
            <person name="Itoh M."/>
            <person name="Aizawa K."/>
            <person name="Nagaoka S."/>
            <person name="Sasaki N."/>
            <person name="Carninci P."/>
            <person name="Konno H."/>
            <person name="Akiyama J."/>
            <person name="Nishi K."/>
            <person name="Kitsunai T."/>
            <person name="Tashiro H."/>
            <person name="Itoh M."/>
            <person name="Sumi N."/>
            <person name="Ishii Y."/>
            <person name="Nakamura S."/>
            <person name="Hazama M."/>
            <person name="Nishine T."/>
            <person name="Harada A."/>
            <person name="Yamamoto R."/>
            <person name="Matsumoto H."/>
            <person name="Sakaguchi S."/>
            <person name="Ikegami T."/>
            <person name="Kashiwagi K."/>
            <person name="Fujiwake S."/>
            <person name="Inoue K."/>
            <person name="Togawa Y."/>
            <person name="Izawa M."/>
            <person name="Ohara E."/>
            <person name="Watahiki M."/>
            <person name="Yoneda Y."/>
            <person name="Ishikawa T."/>
            <person name="Ozawa K."/>
            <person name="Tanaka T."/>
            <person name="Matsuura S."/>
            <person name="Kawai J."/>
            <person name="Okazaki Y."/>
            <person name="Muramatsu M."/>
            <person name="Inoue Y."/>
            <person name="Kira A."/>
            <person name="Hayashizaki Y."/>
        </authorList>
    </citation>
    <scope>NUCLEOTIDE SEQUENCE</scope>
    <source>
        <strain evidence="2">C57BL/6J</strain>
        <tissue evidence="2">Cerebellum</tissue>
    </source>
</reference>
<organism evidence="2">
    <name type="scientific">Mus musculus</name>
    <name type="common">Mouse</name>
    <dbReference type="NCBI Taxonomy" id="10090"/>
    <lineage>
        <taxon>Eukaryota</taxon>
        <taxon>Metazoa</taxon>
        <taxon>Chordata</taxon>
        <taxon>Craniata</taxon>
        <taxon>Vertebrata</taxon>
        <taxon>Euteleostomi</taxon>
        <taxon>Mammalia</taxon>
        <taxon>Eutheria</taxon>
        <taxon>Euarchontoglires</taxon>
        <taxon>Glires</taxon>
        <taxon>Rodentia</taxon>
        <taxon>Myomorpha</taxon>
        <taxon>Muroidea</taxon>
        <taxon>Muridae</taxon>
        <taxon>Murinae</taxon>
        <taxon>Mus</taxon>
        <taxon>Mus</taxon>
    </lineage>
</organism>
<feature type="region of interest" description="Disordered" evidence="1">
    <location>
        <begin position="1"/>
        <end position="58"/>
    </location>
</feature>
<reference evidence="2" key="2">
    <citation type="journal article" date="2000" name="Genome Res.">
        <title>Normalization and subtraction of cap-trapper-selected cDNAs to prepare full-length cDNA libraries for rapid discovery of new genes.</title>
        <authorList>
            <person name="Carninci P."/>
            <person name="Shibata Y."/>
            <person name="Hayatsu N."/>
            <person name="Sugahara Y."/>
            <person name="Shibata K."/>
            <person name="Itoh M."/>
            <person name="Konno H."/>
            <person name="Okazaki Y."/>
            <person name="Muramatsu M."/>
            <person name="Hayashizaki Y."/>
        </authorList>
    </citation>
    <scope>NUCLEOTIDE SEQUENCE</scope>
    <source>
        <strain evidence="2">C57BL/6J</strain>
        <tissue evidence="2">Cerebellum</tissue>
    </source>
</reference>
<reference evidence="2" key="1">
    <citation type="journal article" date="1999" name="Methods Enzymol.">
        <title>High-efficiency full-length cDNA cloning.</title>
        <authorList>
            <person name="Carninci P."/>
            <person name="Hayashizaki Y."/>
        </authorList>
    </citation>
    <scope>NUCLEOTIDE SEQUENCE</scope>
    <source>
        <strain evidence="2">C57BL/6J</strain>
        <tissue evidence="2">Cerebellum</tissue>
    </source>
</reference>
<dbReference type="EMBL" id="AK048807">
    <property type="protein sequence ID" value="BAC33463.1"/>
    <property type="molecule type" value="mRNA"/>
</dbReference>
<evidence type="ECO:0000313" key="2">
    <source>
        <dbReference type="EMBL" id="BAC33463.1"/>
    </source>
</evidence>
<reference evidence="2" key="5">
    <citation type="submission" date="2001-07" db="EMBL/GenBank/DDBJ databases">
        <authorList>
            <person name="Adachi J."/>
            <person name="Aizawa K."/>
            <person name="Akimura T."/>
            <person name="Arakawa T."/>
            <person name="Bono H."/>
            <person name="Carninci P."/>
            <person name="Fukuda S."/>
            <person name="Furuno M."/>
            <person name="Hanagaki T."/>
            <person name="Hara A."/>
            <person name="Hashizume W."/>
            <person name="Hayashida K."/>
            <person name="Hayatsu N."/>
            <person name="Hiramoto K."/>
            <person name="Hiraoka T."/>
            <person name="Hirozane T."/>
            <person name="Hori F."/>
            <person name="Imotani K."/>
            <person name="Ishii Y."/>
            <person name="Itoh M."/>
            <person name="Kagawa I."/>
            <person name="Kasukawa T."/>
            <person name="Katoh H."/>
            <person name="Kawai J."/>
            <person name="Kojima Y."/>
            <person name="Kondo S."/>
            <person name="Konno H."/>
            <person name="Kouda M."/>
            <person name="Koya S."/>
            <person name="Kurihara C."/>
            <person name="Matsuyama T."/>
            <person name="Miyazaki A."/>
            <person name="Murata M."/>
            <person name="Nakamura M."/>
            <person name="Nishi K."/>
            <person name="Nomura K."/>
            <person name="Numazaki R."/>
            <person name="Ohno M."/>
            <person name="Ohsato N."/>
            <person name="Okazaki Y."/>
            <person name="Saito R."/>
            <person name="Saitoh H."/>
            <person name="Sakai C."/>
            <person name="Sakai K."/>
            <person name="Sakazume N."/>
            <person name="Sano H."/>
            <person name="Sasaki D."/>
            <person name="Shibata K."/>
            <person name="Shinagawa A."/>
            <person name="Shiraki T."/>
            <person name="Sogabe Y."/>
            <person name="Tagami M."/>
            <person name="Tagawa A."/>
            <person name="Takahashi F."/>
            <person name="Takaku-Akahira S."/>
            <person name="Takeda Y."/>
            <person name="Tanaka T."/>
            <person name="Tomaru A."/>
            <person name="Toya T."/>
            <person name="Yasunishi A."/>
            <person name="Muramatsu M."/>
            <person name="Hayashizaki Y."/>
        </authorList>
    </citation>
    <scope>NUCLEOTIDE SEQUENCE</scope>
    <source>
        <strain evidence="2">C57BL/6J</strain>
        <tissue evidence="2">Cerebellum</tissue>
    </source>
</reference>